<evidence type="ECO:0000313" key="3">
    <source>
        <dbReference type="Proteomes" id="UP000031967"/>
    </source>
</evidence>
<feature type="transmembrane region" description="Helical" evidence="1">
    <location>
        <begin position="6"/>
        <end position="27"/>
    </location>
</feature>
<protein>
    <submittedName>
        <fullName evidence="2">Uncharacterized protein</fullName>
    </submittedName>
</protein>
<feature type="transmembrane region" description="Helical" evidence="1">
    <location>
        <begin position="91"/>
        <end position="114"/>
    </location>
</feature>
<keyword evidence="1" id="KW-0472">Membrane</keyword>
<comment type="caution">
    <text evidence="2">The sequence shown here is derived from an EMBL/GenBank/DDBJ whole genome shotgun (WGS) entry which is preliminary data.</text>
</comment>
<dbReference type="Proteomes" id="UP000031967">
    <property type="component" value="Unassembled WGS sequence"/>
</dbReference>
<sequence>MNVALAIFGGLLGLAVTAAAVYTVWIVKQYGKERGASPEERYAWMAKLFLNWTALDVAVVALFVCGTLLLLADVFGVMRDRSSYPLYHYGYLLSGVTFSIMGMLFVLIRLAVVLRTERACAEAKQRADRLTNGGGGAAPHEHGEP</sequence>
<evidence type="ECO:0000256" key="1">
    <source>
        <dbReference type="SAM" id="Phobius"/>
    </source>
</evidence>
<name>A0ABR5A6Q0_9BACL</name>
<keyword evidence="1" id="KW-0812">Transmembrane</keyword>
<dbReference type="EMBL" id="JXAK01000116">
    <property type="protein sequence ID" value="KIL36087.1"/>
    <property type="molecule type" value="Genomic_DNA"/>
</dbReference>
<evidence type="ECO:0000313" key="2">
    <source>
        <dbReference type="EMBL" id="KIL36087.1"/>
    </source>
</evidence>
<feature type="transmembrane region" description="Helical" evidence="1">
    <location>
        <begin position="48"/>
        <end position="71"/>
    </location>
</feature>
<dbReference type="RefSeq" id="WP_041052637.1">
    <property type="nucleotide sequence ID" value="NZ_JXAK01000116.1"/>
</dbReference>
<organism evidence="2 3">
    <name type="scientific">Gordoniibacillus kamchatkensis</name>
    <dbReference type="NCBI Taxonomy" id="1590651"/>
    <lineage>
        <taxon>Bacteria</taxon>
        <taxon>Bacillati</taxon>
        <taxon>Bacillota</taxon>
        <taxon>Bacilli</taxon>
        <taxon>Bacillales</taxon>
        <taxon>Paenibacillaceae</taxon>
        <taxon>Gordoniibacillus</taxon>
    </lineage>
</organism>
<proteinExistence type="predicted"/>
<keyword evidence="1" id="KW-1133">Transmembrane helix</keyword>
<keyword evidence="3" id="KW-1185">Reference proteome</keyword>
<accession>A0ABR5A6Q0</accession>
<reference evidence="2 3" key="1">
    <citation type="submission" date="2014-12" db="EMBL/GenBank/DDBJ databases">
        <title>Draft genome sequence of Paenibacillus kamchatkensis strain B-2647.</title>
        <authorList>
            <person name="Karlyshev A.V."/>
            <person name="Kudryashova E.B."/>
        </authorList>
    </citation>
    <scope>NUCLEOTIDE SEQUENCE [LARGE SCALE GENOMIC DNA]</scope>
    <source>
        <strain evidence="2 3">VKM B-2647</strain>
    </source>
</reference>
<gene>
    <name evidence="2" type="ORF">SD70_31880</name>
</gene>